<dbReference type="WBParaSite" id="TMUE_2000009941.1">
    <property type="protein sequence ID" value="TMUE_2000009941.1"/>
    <property type="gene ID" value="WBGene00290355"/>
</dbReference>
<evidence type="ECO:0000256" key="1">
    <source>
        <dbReference type="ARBA" id="ARBA00006928"/>
    </source>
</evidence>
<evidence type="ECO:0000256" key="2">
    <source>
        <dbReference type="PROSITE-ProRule" id="PRU01302"/>
    </source>
</evidence>
<evidence type="ECO:0000313" key="6">
    <source>
        <dbReference type="WBParaSite" id="TMUE_2000009941.1"/>
    </source>
</evidence>
<proteinExistence type="inferred from homology"/>
<dbReference type="PROSITE" id="PS51957">
    <property type="entry name" value="LID"/>
    <property type="match status" value="1"/>
</dbReference>
<dbReference type="Gene3D" id="2.10.110.10">
    <property type="entry name" value="Cysteine Rich Protein"/>
    <property type="match status" value="1"/>
</dbReference>
<comment type="similarity">
    <text evidence="1 2">Belongs to the LDB family.</text>
</comment>
<sequence>MASFLQPIIENGFLKSLYDEWKIAAPTRSVAKLDTDCTVAWQQGRPGPFMQLPVSAPQASVNPGSGYNGPPPNVMVQSATPSGHLIAGPGHTPPQLGQPGPSPCVPAGIHLPPEHGGPRGLPPSFNLDYKIFEMNRRLQQRSDDPDNASLWWDAFASEFFEDDATLSLSFCLEDGPKRYTIGRNLIPRYFRSIFEGGVIELYYITRCTRETFHQPSNAVILDCEHTSMVTQHCKPFMTSVQTDGRLLCEFAFSPVPGHVVDDFVPRIRTWHFLIRTHNEYIPRCILSPEPGFLEQLSKNFTRQGLTNVTLNYLRLCVILEPMQELMALQKSCSISPRDCLKSFMFQKWQAHNVVHQHKFPGGPPTAISQPMLPPEDAPRPTSKRRKRKGSSGGANAGSGGGGKKKTAASPAPASANFPVTTHVDVMVVSEPSMMGGEFGDEDERLISRLENTQFDPSTSTTPSSMPAPVPMGSVSSTAQEHPGRFEMQSSWSAPPCVPAQAPSGGGTGLSSDVPLGYVPNVSNGGRSGGLCPGSPPLSVASASSWSVCNGGAF</sequence>
<feature type="compositionally biased region" description="Gly residues" evidence="3">
    <location>
        <begin position="390"/>
        <end position="401"/>
    </location>
</feature>
<feature type="region of interest" description="Disordered" evidence="3">
    <location>
        <begin position="453"/>
        <end position="511"/>
    </location>
</feature>
<dbReference type="Proteomes" id="UP000046395">
    <property type="component" value="Unassembled WGS sequence"/>
</dbReference>
<evidence type="ECO:0000313" key="5">
    <source>
        <dbReference type="Proteomes" id="UP000046395"/>
    </source>
</evidence>
<feature type="domain" description="LIM interaction" evidence="4">
    <location>
        <begin position="424"/>
        <end position="463"/>
    </location>
</feature>
<dbReference type="Pfam" id="PF01803">
    <property type="entry name" value="LIM_bind"/>
    <property type="match status" value="1"/>
</dbReference>
<protein>
    <submittedName>
        <fullName evidence="6">LID domain-containing protein</fullName>
    </submittedName>
</protein>
<accession>A0A5S6QRG1</accession>
<evidence type="ECO:0000259" key="4">
    <source>
        <dbReference type="PROSITE" id="PS51957"/>
    </source>
</evidence>
<feature type="compositionally biased region" description="Low complexity" evidence="3">
    <location>
        <begin position="456"/>
        <end position="466"/>
    </location>
</feature>
<reference evidence="6" key="1">
    <citation type="submission" date="2019-12" db="UniProtKB">
        <authorList>
            <consortium name="WormBaseParasite"/>
        </authorList>
    </citation>
    <scope>IDENTIFICATION</scope>
</reference>
<dbReference type="STRING" id="70415.A0A5S6QRG1"/>
<dbReference type="AlphaFoldDB" id="A0A5S6QRG1"/>
<dbReference type="InterPro" id="IPR029005">
    <property type="entry name" value="LIM-bd/SEUSS"/>
</dbReference>
<feature type="region of interest" description="Disordered" evidence="3">
    <location>
        <begin position="356"/>
        <end position="416"/>
    </location>
</feature>
<keyword evidence="5" id="KW-1185">Reference proteome</keyword>
<organism evidence="5 6">
    <name type="scientific">Trichuris muris</name>
    <name type="common">Mouse whipworm</name>
    <dbReference type="NCBI Taxonomy" id="70415"/>
    <lineage>
        <taxon>Eukaryota</taxon>
        <taxon>Metazoa</taxon>
        <taxon>Ecdysozoa</taxon>
        <taxon>Nematoda</taxon>
        <taxon>Enoplea</taxon>
        <taxon>Dorylaimia</taxon>
        <taxon>Trichinellida</taxon>
        <taxon>Trichuridae</taxon>
        <taxon>Trichuris</taxon>
    </lineage>
</organism>
<feature type="compositionally biased region" description="Low complexity" evidence="3">
    <location>
        <begin position="407"/>
        <end position="416"/>
    </location>
</feature>
<name>A0A5S6QRG1_TRIMR</name>
<dbReference type="GO" id="GO:0030274">
    <property type="term" value="F:LIM domain binding"/>
    <property type="evidence" value="ECO:0007669"/>
    <property type="project" value="UniProtKB-UniRule"/>
</dbReference>
<dbReference type="PANTHER" id="PTHR10378">
    <property type="entry name" value="LIM DOMAIN-BINDING PROTEIN"/>
    <property type="match status" value="1"/>
</dbReference>
<dbReference type="InterPro" id="IPR041363">
    <property type="entry name" value="LID"/>
</dbReference>
<dbReference type="Pfam" id="PF17916">
    <property type="entry name" value="LID"/>
    <property type="match status" value="1"/>
</dbReference>
<evidence type="ECO:0000256" key="3">
    <source>
        <dbReference type="SAM" id="MobiDB-lite"/>
    </source>
</evidence>